<gene>
    <name evidence="3" type="ORF">PNK_2175</name>
</gene>
<dbReference type="EMBL" id="LN879502">
    <property type="protein sequence ID" value="CUI17776.1"/>
    <property type="molecule type" value="Genomic_DNA"/>
</dbReference>
<evidence type="ECO:0000313" key="4">
    <source>
        <dbReference type="Proteomes" id="UP000069902"/>
    </source>
</evidence>
<dbReference type="Gene3D" id="2.60.120.10">
    <property type="entry name" value="Jelly Rolls"/>
    <property type="match status" value="1"/>
</dbReference>
<dbReference type="InterPro" id="IPR014710">
    <property type="entry name" value="RmlC-like_jellyroll"/>
</dbReference>
<dbReference type="SMART" id="SM00835">
    <property type="entry name" value="Cupin_1"/>
    <property type="match status" value="1"/>
</dbReference>
<dbReference type="Pfam" id="PF00190">
    <property type="entry name" value="Cupin_1"/>
    <property type="match status" value="1"/>
</dbReference>
<dbReference type="PROSITE" id="PS00725">
    <property type="entry name" value="GERMIN"/>
    <property type="match status" value="1"/>
</dbReference>
<feature type="compositionally biased region" description="Polar residues" evidence="1">
    <location>
        <begin position="14"/>
        <end position="25"/>
    </location>
</feature>
<dbReference type="InParanoid" id="A0A0U5EU44"/>
<reference evidence="4" key="1">
    <citation type="submission" date="2015-09" db="EMBL/GenBank/DDBJ databases">
        <authorList>
            <person name="Bertelli C."/>
        </authorList>
    </citation>
    <scope>NUCLEOTIDE SEQUENCE [LARGE SCALE GENOMIC DNA]</scope>
    <source>
        <strain evidence="4">KNic</strain>
    </source>
</reference>
<dbReference type="GO" id="GO:0030145">
    <property type="term" value="F:manganese ion binding"/>
    <property type="evidence" value="ECO:0007669"/>
    <property type="project" value="InterPro"/>
</dbReference>
<dbReference type="RefSeq" id="WP_231909247.1">
    <property type="nucleotide sequence ID" value="NZ_LN879502.1"/>
</dbReference>
<dbReference type="InterPro" id="IPR006045">
    <property type="entry name" value="Cupin_1"/>
</dbReference>
<dbReference type="InterPro" id="IPR011051">
    <property type="entry name" value="RmlC_Cupin_sf"/>
</dbReference>
<sequence>MVSSHRFQVDATPPQKQTTGGSRTDVTQQELAVLKGISLSLLRLHPKGIREPHWHPNANELSYCLEGRALMTVFSPGAVHDTFVIEPGALAFVPMGSIHHIENIGEEPVKLLICFDHEMPEDLNLSSSVAVMPSEILGETFRQKPDFF</sequence>
<dbReference type="PANTHER" id="PTHR31238">
    <property type="entry name" value="GERMIN-LIKE PROTEIN SUBFAMILY 3 MEMBER 3"/>
    <property type="match status" value="1"/>
</dbReference>
<name>A0A0U5EU44_9BACT</name>
<keyword evidence="4" id="KW-1185">Reference proteome</keyword>
<evidence type="ECO:0000259" key="2">
    <source>
        <dbReference type="SMART" id="SM00835"/>
    </source>
</evidence>
<dbReference type="Proteomes" id="UP000069902">
    <property type="component" value="Chromosome cPNK"/>
</dbReference>
<dbReference type="STRING" id="389348.PNK_2175"/>
<dbReference type="PATRIC" id="fig|389348.3.peg.2445"/>
<evidence type="ECO:0000313" key="3">
    <source>
        <dbReference type="EMBL" id="CUI17776.1"/>
    </source>
</evidence>
<dbReference type="AlphaFoldDB" id="A0A0U5EU44"/>
<dbReference type="InterPro" id="IPR019780">
    <property type="entry name" value="Germin_Mn-BS"/>
</dbReference>
<dbReference type="KEGG" id="pnl:PNK_2175"/>
<feature type="domain" description="Cupin type-1" evidence="2">
    <location>
        <begin position="7"/>
        <end position="146"/>
    </location>
</feature>
<proteinExistence type="predicted"/>
<evidence type="ECO:0000256" key="1">
    <source>
        <dbReference type="SAM" id="MobiDB-lite"/>
    </source>
</evidence>
<organism evidence="3 4">
    <name type="scientific">Candidatus Protochlamydia naegleriophila</name>
    <dbReference type="NCBI Taxonomy" id="389348"/>
    <lineage>
        <taxon>Bacteria</taxon>
        <taxon>Pseudomonadati</taxon>
        <taxon>Chlamydiota</taxon>
        <taxon>Chlamydiia</taxon>
        <taxon>Parachlamydiales</taxon>
        <taxon>Parachlamydiaceae</taxon>
        <taxon>Candidatus Protochlamydia</taxon>
    </lineage>
</organism>
<accession>A0A0U5EU44</accession>
<feature type="region of interest" description="Disordered" evidence="1">
    <location>
        <begin position="1"/>
        <end position="25"/>
    </location>
</feature>
<dbReference type="SUPFAM" id="SSF51182">
    <property type="entry name" value="RmlC-like cupins"/>
    <property type="match status" value="1"/>
</dbReference>
<dbReference type="CDD" id="cd20306">
    <property type="entry name" value="cupin_OxDC-like"/>
    <property type="match status" value="1"/>
</dbReference>
<protein>
    <submittedName>
        <fullName evidence="3">Cupin 1 family protein</fullName>
    </submittedName>
</protein>